<feature type="signal peptide" evidence="4">
    <location>
        <begin position="1"/>
        <end position="21"/>
    </location>
</feature>
<dbReference type="InterPro" id="IPR036880">
    <property type="entry name" value="Kunitz_BPTI_sf"/>
</dbReference>
<organism evidence="6">
    <name type="scientific">Amblyomma parvum</name>
    <name type="common">South American tick</name>
    <dbReference type="NCBI Taxonomy" id="251391"/>
    <lineage>
        <taxon>Eukaryota</taxon>
        <taxon>Metazoa</taxon>
        <taxon>Ecdysozoa</taxon>
        <taxon>Arthropoda</taxon>
        <taxon>Chelicerata</taxon>
        <taxon>Arachnida</taxon>
        <taxon>Acari</taxon>
        <taxon>Parasitiformes</taxon>
        <taxon>Ixodida</taxon>
        <taxon>Ixodoidea</taxon>
        <taxon>Ixodidae</taxon>
        <taxon>Amblyomminae</taxon>
        <taxon>Amblyomma</taxon>
    </lineage>
</organism>
<name>A0A023G0I2_AMBPA</name>
<evidence type="ECO:0000256" key="3">
    <source>
        <dbReference type="ARBA" id="ARBA00023157"/>
    </source>
</evidence>
<dbReference type="PRINTS" id="PR00759">
    <property type="entry name" value="BASICPTASE"/>
</dbReference>
<keyword evidence="1" id="KW-0646">Protease inhibitor</keyword>
<dbReference type="PANTHER" id="PTHR10083:SF374">
    <property type="entry name" value="BPTI_KUNITZ INHIBITOR DOMAIN-CONTAINING PROTEIN"/>
    <property type="match status" value="1"/>
</dbReference>
<evidence type="ECO:0000313" key="6">
    <source>
        <dbReference type="EMBL" id="JAC26488.1"/>
    </source>
</evidence>
<dbReference type="InterPro" id="IPR002223">
    <property type="entry name" value="Kunitz_BPTI"/>
</dbReference>
<dbReference type="InterPro" id="IPR050098">
    <property type="entry name" value="TFPI/VKTCI-like"/>
</dbReference>
<keyword evidence="2" id="KW-0722">Serine protease inhibitor</keyword>
<accession>A0A023G0I2</accession>
<feature type="chain" id="PRO_5001516380" evidence="4">
    <location>
        <begin position="22"/>
        <end position="98"/>
    </location>
</feature>
<keyword evidence="4" id="KW-0732">Signal</keyword>
<evidence type="ECO:0000256" key="2">
    <source>
        <dbReference type="ARBA" id="ARBA00022900"/>
    </source>
</evidence>
<proteinExistence type="evidence at transcript level"/>
<evidence type="ECO:0000259" key="5">
    <source>
        <dbReference type="PROSITE" id="PS50279"/>
    </source>
</evidence>
<dbReference type="EMBL" id="GBBL01000832">
    <property type="protein sequence ID" value="JAC26488.1"/>
    <property type="molecule type" value="mRNA"/>
</dbReference>
<feature type="domain" description="BPTI/Kunitz inhibitor" evidence="5">
    <location>
        <begin position="28"/>
        <end position="81"/>
    </location>
</feature>
<keyword evidence="3" id="KW-1015">Disulfide bond</keyword>
<dbReference type="Pfam" id="PF00014">
    <property type="entry name" value="Kunitz_BPTI"/>
    <property type="match status" value="1"/>
</dbReference>
<dbReference type="GO" id="GO:0004867">
    <property type="term" value="F:serine-type endopeptidase inhibitor activity"/>
    <property type="evidence" value="ECO:0007669"/>
    <property type="project" value="UniProtKB-KW"/>
</dbReference>
<evidence type="ECO:0000256" key="1">
    <source>
        <dbReference type="ARBA" id="ARBA00022690"/>
    </source>
</evidence>
<evidence type="ECO:0000256" key="4">
    <source>
        <dbReference type="SAM" id="SignalP"/>
    </source>
</evidence>
<dbReference type="SMART" id="SM00131">
    <property type="entry name" value="KU"/>
    <property type="match status" value="1"/>
</dbReference>
<protein>
    <submittedName>
        <fullName evidence="6">Putative monolaris</fullName>
    </submittedName>
</protein>
<reference evidence="6" key="1">
    <citation type="submission" date="2014-03" db="EMBL/GenBank/DDBJ databases">
        <title>The sialotranscriptome of Amblyomma triste, Amblyomma parvum and Amblyomma cajennense ticks, uncovered by 454-based RNA-seq.</title>
        <authorList>
            <person name="Garcia G.R."/>
            <person name="Gardinassi L.G."/>
            <person name="Ribeiro J.M."/>
            <person name="Anatrielo E."/>
            <person name="Ferreira B.R."/>
            <person name="Moreira H.N."/>
            <person name="Mafra C."/>
            <person name="Olegario M.M."/>
            <person name="Szabo P.J."/>
            <person name="Miranda-Santos I.K."/>
            <person name="Maruyama S.R."/>
        </authorList>
    </citation>
    <scope>NUCLEOTIDE SEQUENCE</scope>
    <source>
        <strain evidence="6">Araguapaz</strain>
        <tissue evidence="6">Salivary glands</tissue>
    </source>
</reference>
<dbReference type="Gene3D" id="4.10.410.10">
    <property type="entry name" value="Pancreatic trypsin inhibitor Kunitz domain"/>
    <property type="match status" value="1"/>
</dbReference>
<dbReference type="PROSITE" id="PS00280">
    <property type="entry name" value="BPTI_KUNITZ_1"/>
    <property type="match status" value="1"/>
</dbReference>
<dbReference type="AlphaFoldDB" id="A0A023G0I2"/>
<dbReference type="PANTHER" id="PTHR10083">
    <property type="entry name" value="KUNITZ-TYPE PROTEASE INHIBITOR-RELATED"/>
    <property type="match status" value="1"/>
</dbReference>
<sequence>MKTQAWVLLALFCLIAALVQGFTLPKVCTIEPDERPCGNQPPSIARWYYDVRYGYCGRFRTGGCSGNGNSFSNCTACMRFCTSHPEPEELCRQVIGAP</sequence>
<dbReference type="PROSITE" id="PS50279">
    <property type="entry name" value="BPTI_KUNITZ_2"/>
    <property type="match status" value="1"/>
</dbReference>
<dbReference type="SUPFAM" id="SSF57362">
    <property type="entry name" value="BPTI-like"/>
    <property type="match status" value="1"/>
</dbReference>
<dbReference type="InterPro" id="IPR020901">
    <property type="entry name" value="Prtase_inh_Kunz-CS"/>
</dbReference>
<dbReference type="GO" id="GO:0005615">
    <property type="term" value="C:extracellular space"/>
    <property type="evidence" value="ECO:0007669"/>
    <property type="project" value="TreeGrafter"/>
</dbReference>